<evidence type="ECO:0000256" key="2">
    <source>
        <dbReference type="ARBA" id="ARBA00022448"/>
    </source>
</evidence>
<dbReference type="GO" id="GO:0140359">
    <property type="term" value="F:ABC-type transporter activity"/>
    <property type="evidence" value="ECO:0007669"/>
    <property type="project" value="InterPro"/>
</dbReference>
<evidence type="ECO:0000256" key="7">
    <source>
        <dbReference type="ARBA" id="ARBA00023136"/>
    </source>
</evidence>
<evidence type="ECO:0000259" key="10">
    <source>
        <dbReference type="PROSITE" id="PS50893"/>
    </source>
</evidence>
<evidence type="ECO:0000256" key="3">
    <source>
        <dbReference type="ARBA" id="ARBA00022692"/>
    </source>
</evidence>
<dbReference type="InterPro" id="IPR043926">
    <property type="entry name" value="ABCG_dom"/>
</dbReference>
<feature type="transmembrane region" description="Helical" evidence="9">
    <location>
        <begin position="472"/>
        <end position="504"/>
    </location>
</feature>
<dbReference type="InterPro" id="IPR003439">
    <property type="entry name" value="ABC_transporter-like_ATP-bd"/>
</dbReference>
<accession>A0A0V0Q8I1</accession>
<name>A0A0V0Q8I1_PSEPJ</name>
<dbReference type="SUPFAM" id="SSF52540">
    <property type="entry name" value="P-loop containing nucleoside triphosphate hydrolases"/>
    <property type="match status" value="1"/>
</dbReference>
<dbReference type="Pfam" id="PF01061">
    <property type="entry name" value="ABC2_membrane"/>
    <property type="match status" value="1"/>
</dbReference>
<dbReference type="AlphaFoldDB" id="A0A0V0Q8I1"/>
<evidence type="ECO:0000256" key="1">
    <source>
        <dbReference type="ARBA" id="ARBA00004141"/>
    </source>
</evidence>
<keyword evidence="11" id="KW-0378">Hydrolase</keyword>
<dbReference type="Proteomes" id="UP000054937">
    <property type="component" value="Unassembled WGS sequence"/>
</dbReference>
<protein>
    <submittedName>
        <fullName evidence="11">p-loop containing nucleoside triphosphate hydrolase</fullName>
    </submittedName>
</protein>
<dbReference type="PROSITE" id="PS50893">
    <property type="entry name" value="ABC_TRANSPORTER_2"/>
    <property type="match status" value="1"/>
</dbReference>
<dbReference type="InterPro" id="IPR017871">
    <property type="entry name" value="ABC_transporter-like_CS"/>
</dbReference>
<keyword evidence="12" id="KW-1185">Reference proteome</keyword>
<evidence type="ECO:0000313" key="12">
    <source>
        <dbReference type="Proteomes" id="UP000054937"/>
    </source>
</evidence>
<dbReference type="PANTHER" id="PTHR48041:SF98">
    <property type="entry name" value="TRANSPORTER, PUTATIVE (EUROFUNG)-RELATED"/>
    <property type="match status" value="1"/>
</dbReference>
<dbReference type="SMART" id="SM00382">
    <property type="entry name" value="AAA"/>
    <property type="match status" value="1"/>
</dbReference>
<dbReference type="OrthoDB" id="184675at2759"/>
<dbReference type="InterPro" id="IPR050352">
    <property type="entry name" value="ABCG_transporters"/>
</dbReference>
<dbReference type="InParanoid" id="A0A0V0Q8I1"/>
<feature type="region of interest" description="Disordered" evidence="8">
    <location>
        <begin position="1"/>
        <end position="39"/>
    </location>
</feature>
<evidence type="ECO:0000256" key="8">
    <source>
        <dbReference type="SAM" id="MobiDB-lite"/>
    </source>
</evidence>
<feature type="transmembrane region" description="Helical" evidence="9">
    <location>
        <begin position="627"/>
        <end position="651"/>
    </location>
</feature>
<feature type="compositionally biased region" description="Polar residues" evidence="8">
    <location>
        <begin position="1"/>
        <end position="21"/>
    </location>
</feature>
<dbReference type="Pfam" id="PF00005">
    <property type="entry name" value="ABC_tran"/>
    <property type="match status" value="1"/>
</dbReference>
<dbReference type="PANTHER" id="PTHR48041">
    <property type="entry name" value="ABC TRANSPORTER G FAMILY MEMBER 28"/>
    <property type="match status" value="1"/>
</dbReference>
<evidence type="ECO:0000313" key="11">
    <source>
        <dbReference type="EMBL" id="KRW98537.1"/>
    </source>
</evidence>
<comment type="subcellular location">
    <subcellularLocation>
        <location evidence="1">Membrane</location>
        <topology evidence="1">Multi-pass membrane protein</topology>
    </subcellularLocation>
</comment>
<comment type="caution">
    <text evidence="11">The sequence shown here is derived from an EMBL/GenBank/DDBJ whole genome shotgun (WGS) entry which is preliminary data.</text>
</comment>
<keyword evidence="2" id="KW-0813">Transport</keyword>
<gene>
    <name evidence="11" type="ORF">PPERSA_07351</name>
</gene>
<proteinExistence type="predicted"/>
<feature type="transmembrane region" description="Helical" evidence="9">
    <location>
        <begin position="510"/>
        <end position="533"/>
    </location>
</feature>
<dbReference type="PROSITE" id="PS00211">
    <property type="entry name" value="ABC_TRANSPORTER_1"/>
    <property type="match status" value="1"/>
</dbReference>
<dbReference type="EMBL" id="LDAU01000241">
    <property type="protein sequence ID" value="KRW98537.1"/>
    <property type="molecule type" value="Genomic_DNA"/>
</dbReference>
<feature type="domain" description="ABC transporter" evidence="10">
    <location>
        <begin position="59"/>
        <end position="299"/>
    </location>
</feature>
<evidence type="ECO:0000256" key="5">
    <source>
        <dbReference type="ARBA" id="ARBA00022840"/>
    </source>
</evidence>
<dbReference type="Gene3D" id="3.40.50.300">
    <property type="entry name" value="P-loop containing nucleotide triphosphate hydrolases"/>
    <property type="match status" value="1"/>
</dbReference>
<dbReference type="Pfam" id="PF19055">
    <property type="entry name" value="ABC2_membrane_7"/>
    <property type="match status" value="1"/>
</dbReference>
<dbReference type="InterPro" id="IPR013525">
    <property type="entry name" value="ABC2_TM"/>
</dbReference>
<keyword evidence="4" id="KW-0547">Nucleotide-binding</keyword>
<evidence type="ECO:0000256" key="9">
    <source>
        <dbReference type="SAM" id="Phobius"/>
    </source>
</evidence>
<keyword evidence="6 9" id="KW-1133">Transmembrane helix</keyword>
<keyword evidence="3 9" id="KW-0812">Transmembrane</keyword>
<keyword evidence="5" id="KW-0067">ATP-binding</keyword>
<dbReference type="OMA" id="MCVNGFM"/>
<evidence type="ECO:0000256" key="6">
    <source>
        <dbReference type="ARBA" id="ARBA00022989"/>
    </source>
</evidence>
<evidence type="ECO:0000256" key="4">
    <source>
        <dbReference type="ARBA" id="ARBA00022741"/>
    </source>
</evidence>
<dbReference type="InterPro" id="IPR027417">
    <property type="entry name" value="P-loop_NTPase"/>
</dbReference>
<dbReference type="GO" id="GO:0016020">
    <property type="term" value="C:membrane"/>
    <property type="evidence" value="ECO:0007669"/>
    <property type="project" value="UniProtKB-SubCell"/>
</dbReference>
<feature type="transmembrane region" description="Helical" evidence="9">
    <location>
        <begin position="397"/>
        <end position="420"/>
    </location>
</feature>
<organism evidence="11 12">
    <name type="scientific">Pseudocohnilembus persalinus</name>
    <name type="common">Ciliate</name>
    <dbReference type="NCBI Taxonomy" id="266149"/>
    <lineage>
        <taxon>Eukaryota</taxon>
        <taxon>Sar</taxon>
        <taxon>Alveolata</taxon>
        <taxon>Ciliophora</taxon>
        <taxon>Intramacronucleata</taxon>
        <taxon>Oligohymenophorea</taxon>
        <taxon>Scuticociliatia</taxon>
        <taxon>Philasterida</taxon>
        <taxon>Pseudocohnilembidae</taxon>
        <taxon>Pseudocohnilembus</taxon>
    </lineage>
</organism>
<sequence>MLPQIQNKQDVLGQDIQNNSIEPKDAKQLPEGEGPTYSVSAKKHQIDLEKSIHSDSVRLDFVDVIVEVPVKGGTKRILNKVSGYVKPGEILYIMGPSGGGKTTLLDFLCNRTKQTPENNVFLNKRKWTEKEFKKIARYCQQHPLLYEVLTVKETLDFAAGFFTKSAKLRNERVERVIELLGLVQQTNTKIGGMFYRGISGGQKQRVSVGEQLVSNPSILFLDEPTSGLDSAASFQLMLNLREICRKTNISIISSIHQPSQRVFDMSDRLMILAGGKNFGGNTAYFGRTEKLEDHFAELGMAKSSKSSVAEWVIDEVNGDFGQPESIQTIISGYSKSKSYLEMQDEHSFVKESQEISEQKQNQLSKFKFSGDYQKSGFCFDLVRLFKRNFLNILKNPLIFFARLISYSIQSLILGTVWWGAGDEPKAGDVSDINGVLFFASTFFTIMAISLLPNMIEDRQIMVKEKSNGCYNLMNLIISNFVTSLPVTFIITLVSSSIIFFMIGFDADNGAAFIKFVINLYLMQLAGEGLILIIAFIFDQLLICIVTVSMIMGSFMIMEGFFIKYDSIPDGWIWLYWGNFCTYGMKNFMMIIYDGLTIQADPSAIPPVLQDYPGEQVLDSYKMNDIDYGVNILILIGWLILFRTIGGIYSYYKHTGKK</sequence>
<feature type="transmembrane region" description="Helical" evidence="9">
    <location>
        <begin position="540"/>
        <end position="562"/>
    </location>
</feature>
<feature type="transmembrane region" description="Helical" evidence="9">
    <location>
        <begin position="432"/>
        <end position="451"/>
    </location>
</feature>
<dbReference type="InterPro" id="IPR003593">
    <property type="entry name" value="AAA+_ATPase"/>
</dbReference>
<reference evidence="11 12" key="1">
    <citation type="journal article" date="2015" name="Sci. Rep.">
        <title>Genome of the facultative scuticociliatosis pathogen Pseudocohnilembus persalinus provides insight into its virulence through horizontal gene transfer.</title>
        <authorList>
            <person name="Xiong J."/>
            <person name="Wang G."/>
            <person name="Cheng J."/>
            <person name="Tian M."/>
            <person name="Pan X."/>
            <person name="Warren A."/>
            <person name="Jiang C."/>
            <person name="Yuan D."/>
            <person name="Miao W."/>
        </authorList>
    </citation>
    <scope>NUCLEOTIDE SEQUENCE [LARGE SCALE GENOMIC DNA]</scope>
    <source>
        <strain evidence="11">36N120E</strain>
    </source>
</reference>
<dbReference type="GO" id="GO:0005524">
    <property type="term" value="F:ATP binding"/>
    <property type="evidence" value="ECO:0007669"/>
    <property type="project" value="UniProtKB-KW"/>
</dbReference>
<dbReference type="GO" id="GO:0016887">
    <property type="term" value="F:ATP hydrolysis activity"/>
    <property type="evidence" value="ECO:0007669"/>
    <property type="project" value="InterPro"/>
</dbReference>
<keyword evidence="7 9" id="KW-0472">Membrane</keyword>